<evidence type="ECO:0000256" key="1">
    <source>
        <dbReference type="SAM" id="MobiDB-lite"/>
    </source>
</evidence>
<feature type="region of interest" description="Disordered" evidence="1">
    <location>
        <begin position="1"/>
        <end position="56"/>
    </location>
</feature>
<reference evidence="2 3" key="1">
    <citation type="journal article" date="2018" name="IMA Fungus">
        <title>IMA Genome-F 9: Draft genome sequence of Annulohypoxylon stygium, Aspergillus mulundensis, Berkeleyomyces basicola (syn. Thielaviopsis basicola), Ceratocystis smalleyi, two Cercospora beticola strains, Coleophoma cylindrospora, Fusarium fracticaudum, Phialophora cf. hyalina, and Morchella septimelata.</title>
        <authorList>
            <person name="Wingfield B.D."/>
            <person name="Bills G.F."/>
            <person name="Dong Y."/>
            <person name="Huang W."/>
            <person name="Nel W.J."/>
            <person name="Swalarsk-Parry B.S."/>
            <person name="Vaghefi N."/>
            <person name="Wilken P.M."/>
            <person name="An Z."/>
            <person name="de Beer Z.W."/>
            <person name="De Vos L."/>
            <person name="Chen L."/>
            <person name="Duong T.A."/>
            <person name="Gao Y."/>
            <person name="Hammerbacher A."/>
            <person name="Kikkert J.R."/>
            <person name="Li Y."/>
            <person name="Li H."/>
            <person name="Li K."/>
            <person name="Li Q."/>
            <person name="Liu X."/>
            <person name="Ma X."/>
            <person name="Naidoo K."/>
            <person name="Pethybridge S.J."/>
            <person name="Sun J."/>
            <person name="Steenkamp E.T."/>
            <person name="van der Nest M.A."/>
            <person name="van Wyk S."/>
            <person name="Wingfield M.J."/>
            <person name="Xiong C."/>
            <person name="Yue Q."/>
            <person name="Zhang X."/>
        </authorList>
    </citation>
    <scope>NUCLEOTIDE SEQUENCE [LARGE SCALE GENOMIC DNA]</scope>
    <source>
        <strain evidence="2 3">BP5796</strain>
    </source>
</reference>
<dbReference type="EMBL" id="PDLN01000011">
    <property type="protein sequence ID" value="RDW71743.1"/>
    <property type="molecule type" value="Genomic_DNA"/>
</dbReference>
<name>A0A3D8RCG4_9HELO</name>
<keyword evidence="3" id="KW-1185">Reference proteome</keyword>
<gene>
    <name evidence="2" type="ORF">BP5796_07777</name>
</gene>
<dbReference type="Proteomes" id="UP000256328">
    <property type="component" value="Unassembled WGS sequence"/>
</dbReference>
<proteinExistence type="predicted"/>
<evidence type="ECO:0000313" key="2">
    <source>
        <dbReference type="EMBL" id="RDW71743.1"/>
    </source>
</evidence>
<organism evidence="2 3">
    <name type="scientific">Coleophoma crateriformis</name>
    <dbReference type="NCBI Taxonomy" id="565419"/>
    <lineage>
        <taxon>Eukaryota</taxon>
        <taxon>Fungi</taxon>
        <taxon>Dikarya</taxon>
        <taxon>Ascomycota</taxon>
        <taxon>Pezizomycotina</taxon>
        <taxon>Leotiomycetes</taxon>
        <taxon>Helotiales</taxon>
        <taxon>Dermateaceae</taxon>
        <taxon>Coleophoma</taxon>
    </lineage>
</organism>
<protein>
    <submittedName>
        <fullName evidence="2">Uncharacterized protein</fullName>
    </submittedName>
</protein>
<feature type="compositionally biased region" description="Polar residues" evidence="1">
    <location>
        <begin position="1"/>
        <end position="20"/>
    </location>
</feature>
<comment type="caution">
    <text evidence="2">The sequence shown here is derived from an EMBL/GenBank/DDBJ whole genome shotgun (WGS) entry which is preliminary data.</text>
</comment>
<dbReference type="AlphaFoldDB" id="A0A3D8RCG4"/>
<accession>A0A3D8RCG4</accession>
<sequence>MRKQWQSKGENSEESATSMPVSEGLGRNRGSGTSSARVWAWHGGNAPRQQQRRENPSHQLGIVASSFRYDVQQTCRRRGTSEDGMCVPFPTATTAAMDGGARKGAEREAIVRDSLPVPFAALSLLAIVGSTT</sequence>
<evidence type="ECO:0000313" key="3">
    <source>
        <dbReference type="Proteomes" id="UP000256328"/>
    </source>
</evidence>